<feature type="region of interest" description="Disordered" evidence="6">
    <location>
        <begin position="1226"/>
        <end position="1252"/>
    </location>
</feature>
<gene>
    <name evidence="9" type="ORF">K443DRAFT_126950</name>
</gene>
<sequence length="1501" mass="168039">MLRWCQLPVRVLDGSVTPSIGIRHYARKLVGSTSIFSSSAFRPLDCPQSNGNILKRCRSTRPSRLARPAVSFPQSLAINMLDASNIEPVPPSELAKSAPCFAPLETFTELLMICGTHFLADEGRVPSVYHSQRMLEDQGSGGAEDEAVHWKFMLDVLGDKENLGYDLEEVDRYWMMLALLKTAAHGSTFSVSTREVLSLANFQYLKIRHQPHSEIHMPYFRTLLSLNRKCSLTALKYLSDLLKLHPGTASNYSGLLWQASAQNGHDLPLQLKAEILDMMYTRATSPPSVTRLSPLRGNQLKTYSVSQLGFILSSVLFPGYSPEFSLNFLKQWAVKQVMEAFAPSLPVDERWDNFLLLSVSRLSRESSVASELSLNSAWRTKNTVWSTILMLAILEQTFSVMKLDVLLRTEVQGILRPLWRVWKEIDISCTPIDITRSVVAGFFRIAALSIDKPLTDGCFRYCKEHSLWTNRTGEESVMSAQTAYVIAAYVMASASCRGRDWSDIFSSISSAFPGTQWRDQVMTELVILYASQDVKTGANLIFFSQANGISPSISAVRVLSLALVATQKWDLLVPFLWEPRFPREHIEHLLVSFLRVFQTQRRELADASLVEVLGKRMLKLYAHLPPAPTSRYPIRYFFSVMVATLYGSMAVDIIEAIHHSNPGFFTMRVFARLARQLVAHGEPRVALRLLRLAESGAASRSLDDMRRKLTMALHNSGAHNLARKASGHNTRRTRREMLIRAVNFHRIPTDRFKKLRIVPIASTVPEDGPTIRHAVSLLVNANRPYTARKLFARSFYKLDSKLCTVIGNIILHSPSRSLKERNGRLVRQTLRVKDFLMDHYGFVPDRTTLNIILKTLFKWRTGIDSQKLKRLFDQVIRQGYPASEKWHQCHGVPFGTPPSSPELLSFPSLTSHISFEKHVRPMYKMFIKAFYLRNDVHAAKKVVGILKEEEVVALKDREKRNAARRMGIIKKRKKAVRKLDDAFQILDNAVAPTDHRPPPSKRSNTSHSLYSTLAKYGIKSKEHSQPTVATPGKSTPHLTAILTRAATRTKNAFSFRYSTQPPSFSPSLSSPSNVEYRPSSLPSFLSRLSTFRLTTYANKPPTIDAVAAAKCGWTNDGKDRLVCGLCSSSWVVAGREGMNRDAGKEDNEYPWWRRIKMGVLGKRASVTGRQSCSHVFERSPRRRHDKAPSGTCASNVKKLPHSKSIQNQSQLSSLRTAVASFKPHMRLTCDNTPNGDGHEPPDSSRFAAEESEEEPSEIAILTALFGWTLVKSAPLKASRRASTVRTSSAVPSGPASPSASRPVTPPSASKRNAISFQLPSNLLNKDSILLQCNLCQRRIGLWAFAPRQTTEQKVQTQGDPDNPSTQRPRKPMPQRPFDLLKEHRSYCPYVVRSTVVPSMPIPVQESSSSSPVELTRSTASSSNLQGINGVLDGWRAVLTVVLRYGMAQRQMMEYNIRGLEDAANTNGIAEPMEIDNVKAMVAGVKSKGGKDLLKYVRGLLG</sequence>
<accession>A0A0C9Y808</accession>
<evidence type="ECO:0000256" key="4">
    <source>
        <dbReference type="ARBA" id="ARBA00022833"/>
    </source>
</evidence>
<evidence type="ECO:0000259" key="7">
    <source>
        <dbReference type="Pfam" id="PF07967"/>
    </source>
</evidence>
<evidence type="ECO:0000313" key="9">
    <source>
        <dbReference type="EMBL" id="KIK10169.1"/>
    </source>
</evidence>
<dbReference type="PANTHER" id="PTHR15835">
    <property type="entry name" value="NUCLEAR-INTERACTING PARTNER OF ALK"/>
    <property type="match status" value="1"/>
</dbReference>
<proteinExistence type="predicted"/>
<organism evidence="9 10">
    <name type="scientific">Laccaria amethystina LaAM-08-1</name>
    <dbReference type="NCBI Taxonomy" id="1095629"/>
    <lineage>
        <taxon>Eukaryota</taxon>
        <taxon>Fungi</taxon>
        <taxon>Dikarya</taxon>
        <taxon>Basidiomycota</taxon>
        <taxon>Agaricomycotina</taxon>
        <taxon>Agaricomycetes</taxon>
        <taxon>Agaricomycetidae</taxon>
        <taxon>Agaricales</taxon>
        <taxon>Agaricineae</taxon>
        <taxon>Hydnangiaceae</taxon>
        <taxon>Laccaria</taxon>
    </lineage>
</organism>
<evidence type="ECO:0000256" key="6">
    <source>
        <dbReference type="SAM" id="MobiDB-lite"/>
    </source>
</evidence>
<feature type="region of interest" description="Disordered" evidence="6">
    <location>
        <begin position="1171"/>
        <end position="1212"/>
    </location>
</feature>
<feature type="region of interest" description="Disordered" evidence="6">
    <location>
        <begin position="1277"/>
        <end position="1310"/>
    </location>
</feature>
<dbReference type="Pfam" id="PF07967">
    <property type="entry name" value="zf-C3HC"/>
    <property type="match status" value="1"/>
</dbReference>
<dbReference type="PANTHER" id="PTHR15835:SF6">
    <property type="entry name" value="ZINC FINGER C3HC-TYPE PROTEIN 1"/>
    <property type="match status" value="1"/>
</dbReference>
<dbReference type="InterPro" id="IPR013909">
    <property type="entry name" value="NuBaID_C"/>
</dbReference>
<keyword evidence="3" id="KW-0863">Zinc-finger</keyword>
<dbReference type="Pfam" id="PF08600">
    <property type="entry name" value="NuBaID_C"/>
    <property type="match status" value="1"/>
</dbReference>
<evidence type="ECO:0000256" key="5">
    <source>
        <dbReference type="ARBA" id="ARBA00023242"/>
    </source>
</evidence>
<name>A0A0C9Y808_9AGAR</name>
<feature type="region of interest" description="Disordered" evidence="6">
    <location>
        <begin position="1350"/>
        <end position="1375"/>
    </location>
</feature>
<dbReference type="GO" id="GO:0008270">
    <property type="term" value="F:zinc ion binding"/>
    <property type="evidence" value="ECO:0007669"/>
    <property type="project" value="UniProtKB-KW"/>
</dbReference>
<dbReference type="GO" id="GO:0005634">
    <property type="term" value="C:nucleus"/>
    <property type="evidence" value="ECO:0007669"/>
    <property type="project" value="UniProtKB-SubCell"/>
</dbReference>
<dbReference type="InterPro" id="IPR012935">
    <property type="entry name" value="NuBaID_N"/>
</dbReference>
<feature type="compositionally biased region" description="Polar residues" evidence="6">
    <location>
        <begin position="1350"/>
        <end position="1366"/>
    </location>
</feature>
<keyword evidence="5" id="KW-0539">Nucleus</keyword>
<reference evidence="9 10" key="1">
    <citation type="submission" date="2014-04" db="EMBL/GenBank/DDBJ databases">
        <authorList>
            <consortium name="DOE Joint Genome Institute"/>
            <person name="Kuo A."/>
            <person name="Kohler A."/>
            <person name="Nagy L.G."/>
            <person name="Floudas D."/>
            <person name="Copeland A."/>
            <person name="Barry K.W."/>
            <person name="Cichocki N."/>
            <person name="Veneault-Fourrey C."/>
            <person name="LaButti K."/>
            <person name="Lindquist E.A."/>
            <person name="Lipzen A."/>
            <person name="Lundell T."/>
            <person name="Morin E."/>
            <person name="Murat C."/>
            <person name="Sun H."/>
            <person name="Tunlid A."/>
            <person name="Henrissat B."/>
            <person name="Grigoriev I.V."/>
            <person name="Hibbett D.S."/>
            <person name="Martin F."/>
            <person name="Nordberg H.P."/>
            <person name="Cantor M.N."/>
            <person name="Hua S.X."/>
        </authorList>
    </citation>
    <scope>NUCLEOTIDE SEQUENCE [LARGE SCALE GENOMIC DNA]</scope>
    <source>
        <strain evidence="9 10">LaAM-08-1</strain>
    </source>
</reference>
<evidence type="ECO:0000256" key="3">
    <source>
        <dbReference type="ARBA" id="ARBA00022771"/>
    </source>
</evidence>
<dbReference type="EMBL" id="KN838536">
    <property type="protein sequence ID" value="KIK10169.1"/>
    <property type="molecule type" value="Genomic_DNA"/>
</dbReference>
<keyword evidence="4" id="KW-0862">Zinc</keyword>
<feature type="compositionally biased region" description="Low complexity" evidence="6">
    <location>
        <begin position="1280"/>
        <end position="1300"/>
    </location>
</feature>
<comment type="subcellular location">
    <subcellularLocation>
        <location evidence="1">Nucleus</location>
    </subcellularLocation>
</comment>
<feature type="compositionally biased region" description="Polar residues" evidence="6">
    <location>
        <begin position="1203"/>
        <end position="1212"/>
    </location>
</feature>
<keyword evidence="10" id="KW-1185">Reference proteome</keyword>
<evidence type="ECO:0000259" key="8">
    <source>
        <dbReference type="Pfam" id="PF08600"/>
    </source>
</evidence>
<feature type="domain" description="NuBaID C-terminal" evidence="8">
    <location>
        <begin position="1327"/>
        <end position="1391"/>
    </location>
</feature>
<dbReference type="Proteomes" id="UP000054477">
    <property type="component" value="Unassembled WGS sequence"/>
</dbReference>
<keyword evidence="2" id="KW-0479">Metal-binding</keyword>
<reference evidence="10" key="2">
    <citation type="submission" date="2015-01" db="EMBL/GenBank/DDBJ databases">
        <title>Evolutionary Origins and Diversification of the Mycorrhizal Mutualists.</title>
        <authorList>
            <consortium name="DOE Joint Genome Institute"/>
            <consortium name="Mycorrhizal Genomics Consortium"/>
            <person name="Kohler A."/>
            <person name="Kuo A."/>
            <person name="Nagy L.G."/>
            <person name="Floudas D."/>
            <person name="Copeland A."/>
            <person name="Barry K.W."/>
            <person name="Cichocki N."/>
            <person name="Veneault-Fourrey C."/>
            <person name="LaButti K."/>
            <person name="Lindquist E.A."/>
            <person name="Lipzen A."/>
            <person name="Lundell T."/>
            <person name="Morin E."/>
            <person name="Murat C."/>
            <person name="Riley R."/>
            <person name="Ohm R."/>
            <person name="Sun H."/>
            <person name="Tunlid A."/>
            <person name="Henrissat B."/>
            <person name="Grigoriev I.V."/>
            <person name="Hibbett D.S."/>
            <person name="Martin F."/>
        </authorList>
    </citation>
    <scope>NUCLEOTIDE SEQUENCE [LARGE SCALE GENOMIC DNA]</scope>
    <source>
        <strain evidence="10">LaAM-08-1</strain>
    </source>
</reference>
<dbReference type="HOGENOM" id="CLU_248665_0_0_1"/>
<evidence type="ECO:0000313" key="10">
    <source>
        <dbReference type="Proteomes" id="UP000054477"/>
    </source>
</evidence>
<dbReference type="OrthoDB" id="2592092at2759"/>
<dbReference type="STRING" id="1095629.A0A0C9Y808"/>
<evidence type="ECO:0000256" key="1">
    <source>
        <dbReference type="ARBA" id="ARBA00004123"/>
    </source>
</evidence>
<protein>
    <submittedName>
        <fullName evidence="9">Uncharacterized protein</fullName>
    </submittedName>
</protein>
<feature type="domain" description="C3HC-type" evidence="7">
    <location>
        <begin position="1080"/>
        <end position="1136"/>
    </location>
</feature>
<evidence type="ECO:0000256" key="2">
    <source>
        <dbReference type="ARBA" id="ARBA00022723"/>
    </source>
</evidence>